<proteinExistence type="predicted"/>
<feature type="domain" description="GtrA/DPMS transmembrane" evidence="8">
    <location>
        <begin position="346"/>
        <end position="422"/>
    </location>
</feature>
<feature type="transmembrane region" description="Helical" evidence="6">
    <location>
        <begin position="284"/>
        <end position="306"/>
    </location>
</feature>
<keyword evidence="4 6" id="KW-0472">Membrane</keyword>
<dbReference type="InterPro" id="IPR007267">
    <property type="entry name" value="GtrA_DPMS_TM"/>
</dbReference>
<dbReference type="Gene3D" id="3.90.550.10">
    <property type="entry name" value="Spore Coat Polysaccharide Biosynthesis Protein SpsA, Chain A"/>
    <property type="match status" value="1"/>
</dbReference>
<evidence type="ECO:0000259" key="7">
    <source>
        <dbReference type="Pfam" id="PF00535"/>
    </source>
</evidence>
<comment type="caution">
    <text evidence="9">The sequence shown here is derived from an EMBL/GenBank/DDBJ whole genome shotgun (WGS) entry which is preliminary data.</text>
</comment>
<protein>
    <submittedName>
        <fullName evidence="9">Uncharacterized glycosyltransferase sll0501</fullName>
    </submittedName>
</protein>
<feature type="coiled-coil region" evidence="5">
    <location>
        <begin position="435"/>
        <end position="491"/>
    </location>
</feature>
<evidence type="ECO:0000256" key="6">
    <source>
        <dbReference type="SAM" id="Phobius"/>
    </source>
</evidence>
<dbReference type="PANTHER" id="PTHR48090:SF8">
    <property type="entry name" value="GLYCOSYLTRANSFERASE CSBB-RELATED"/>
    <property type="match status" value="1"/>
</dbReference>
<keyword evidence="3 6" id="KW-1133">Transmembrane helix</keyword>
<evidence type="ECO:0000313" key="9">
    <source>
        <dbReference type="EMBL" id="CAK9041885.1"/>
    </source>
</evidence>
<keyword evidence="5" id="KW-0175">Coiled coil</keyword>
<dbReference type="PANTHER" id="PTHR48090">
    <property type="entry name" value="UNDECAPRENYL-PHOSPHATE 4-DEOXY-4-FORMAMIDO-L-ARABINOSE TRANSFERASE-RELATED"/>
    <property type="match status" value="1"/>
</dbReference>
<evidence type="ECO:0000256" key="4">
    <source>
        <dbReference type="ARBA" id="ARBA00023136"/>
    </source>
</evidence>
<evidence type="ECO:0000313" key="10">
    <source>
        <dbReference type="Proteomes" id="UP001642464"/>
    </source>
</evidence>
<dbReference type="Pfam" id="PF00535">
    <property type="entry name" value="Glycos_transf_2"/>
    <property type="match status" value="1"/>
</dbReference>
<name>A0ABP0LUT7_9DINO</name>
<reference evidence="9 10" key="1">
    <citation type="submission" date="2024-02" db="EMBL/GenBank/DDBJ databases">
        <authorList>
            <person name="Chen Y."/>
            <person name="Shah S."/>
            <person name="Dougan E. K."/>
            <person name="Thang M."/>
            <person name="Chan C."/>
        </authorList>
    </citation>
    <scope>NUCLEOTIDE SEQUENCE [LARGE SCALE GENOMIC DNA]</scope>
</reference>
<feature type="domain" description="Glycosyltransferase 2-like" evidence="7">
    <location>
        <begin position="24"/>
        <end position="186"/>
    </location>
</feature>
<feature type="transmembrane region" description="Helical" evidence="6">
    <location>
        <begin position="358"/>
        <end position="382"/>
    </location>
</feature>
<comment type="subcellular location">
    <subcellularLocation>
        <location evidence="1">Membrane</location>
        <topology evidence="1">Multi-pass membrane protein</topology>
    </subcellularLocation>
</comment>
<dbReference type="InterPro" id="IPR001173">
    <property type="entry name" value="Glyco_trans_2-like"/>
</dbReference>
<feature type="transmembrane region" description="Helical" evidence="6">
    <location>
        <begin position="409"/>
        <end position="426"/>
    </location>
</feature>
<evidence type="ECO:0000256" key="2">
    <source>
        <dbReference type="ARBA" id="ARBA00022692"/>
    </source>
</evidence>
<dbReference type="InterPro" id="IPR003798">
    <property type="entry name" value="DNA_recombination_RmuC"/>
</dbReference>
<sequence>MRNQQPDNSASLCARAQARPDLLSIVCPAYNEQETIVAFHKAVAKVMRRLAQPYEIVFVNDGSADNTLRLMHELRAAHPNTTIIDLSRNFGKEIAVTAGLDNAQGDAAVVMDADLQHPPQVIDEMIQGWREGYDVVFGVRRDRKDESWLRRSTATLFYRMMNSVGDVPIPLNAGDFRLLDRKAIDAVTKLREHHRFMKGVFAWVGFNTKSVPFDVEPRHAGKTKWNYWRLWNFSIEGFTAHTLAPLKVSTYLGIVVAILSFVYGFIVIGKAILFGDVAPGFPTLAALILFLGGVQLIVLGVIGEYLGRIFNETKNRPLYFANDAMVRNIIRLRALAGGHGGRFVLFGLVGAFNTLTDFLAYVVLISLGVAPALANIGAFAFANPLSYFCNAAVTFRRNGASAGLPPDQPGFWLTVFLFIAVVYFVVHGRRVSRKNVRLRADLEEARVSLATAKTRLSEAEPVRHELESERNLRLELQAQSAVKDAQLAEREKALGEMKQRLDTEFKAATSEMLKGAHEAFLQRANETFARYRETASAEGERRRKALDDLLKPVSDTLARYEKGLAELRDEQQKSRGELKGQIGALARSTVEVREEAQKLATALRAGPKTRGRWGEEQLRNVVEIAGMTAYVDFEEQASHDDGERRKQPDMVVRLPGGRVVAVDSKVSLGAYLDAVEAEKDEERAAHLSRHADDLWNHVKALSAKEYASSLRDALDYVVMFVPGENYFSAAMEARPQLYQDAFDRKILIATPTILIAMLKSAALNWRQEKMTEHAQAVASMAKDLHDSLRVMSGNLTGLGKSLKSALKNYNATIGGYESRVMSRARKFADYEIPGR</sequence>
<dbReference type="CDD" id="cd04187">
    <property type="entry name" value="DPM1_like_bac"/>
    <property type="match status" value="1"/>
</dbReference>
<dbReference type="InterPro" id="IPR050256">
    <property type="entry name" value="Glycosyltransferase_2"/>
</dbReference>
<dbReference type="SUPFAM" id="SSF53448">
    <property type="entry name" value="Nucleotide-diphospho-sugar transferases"/>
    <property type="match status" value="1"/>
</dbReference>
<dbReference type="EMBL" id="CAXAMM010017779">
    <property type="protein sequence ID" value="CAK9041885.1"/>
    <property type="molecule type" value="Genomic_DNA"/>
</dbReference>
<evidence type="ECO:0000259" key="8">
    <source>
        <dbReference type="Pfam" id="PF04138"/>
    </source>
</evidence>
<evidence type="ECO:0000256" key="5">
    <source>
        <dbReference type="SAM" id="Coils"/>
    </source>
</evidence>
<dbReference type="Pfam" id="PF02646">
    <property type="entry name" value="RmuC"/>
    <property type="match status" value="1"/>
</dbReference>
<keyword evidence="10" id="KW-1185">Reference proteome</keyword>
<dbReference type="Pfam" id="PF04138">
    <property type="entry name" value="GtrA_DPMS_TM"/>
    <property type="match status" value="1"/>
</dbReference>
<organism evidence="9 10">
    <name type="scientific">Durusdinium trenchii</name>
    <dbReference type="NCBI Taxonomy" id="1381693"/>
    <lineage>
        <taxon>Eukaryota</taxon>
        <taxon>Sar</taxon>
        <taxon>Alveolata</taxon>
        <taxon>Dinophyceae</taxon>
        <taxon>Suessiales</taxon>
        <taxon>Symbiodiniaceae</taxon>
        <taxon>Durusdinium</taxon>
    </lineage>
</organism>
<gene>
    <name evidence="9" type="ORF">SCF082_LOCUS24139</name>
</gene>
<accession>A0ABP0LUT7</accession>
<feature type="transmembrane region" description="Helical" evidence="6">
    <location>
        <begin position="251"/>
        <end position="272"/>
    </location>
</feature>
<dbReference type="Proteomes" id="UP001642464">
    <property type="component" value="Unassembled WGS sequence"/>
</dbReference>
<evidence type="ECO:0000256" key="3">
    <source>
        <dbReference type="ARBA" id="ARBA00022989"/>
    </source>
</evidence>
<dbReference type="InterPro" id="IPR029044">
    <property type="entry name" value="Nucleotide-diphossugar_trans"/>
</dbReference>
<keyword evidence="2 6" id="KW-0812">Transmembrane</keyword>
<evidence type="ECO:0000256" key="1">
    <source>
        <dbReference type="ARBA" id="ARBA00004141"/>
    </source>
</evidence>